<evidence type="ECO:0000256" key="2">
    <source>
        <dbReference type="ARBA" id="ARBA00004334"/>
    </source>
</evidence>
<keyword evidence="6 11" id="KW-0602">Photosynthesis</keyword>
<reference evidence="12" key="4">
    <citation type="submission" date="2019-03" db="UniProtKB">
        <authorList>
            <consortium name="EnsemblPlants"/>
        </authorList>
    </citation>
    <scope>IDENTIFICATION</scope>
</reference>
<evidence type="ECO:0000313" key="12">
    <source>
        <dbReference type="EnsemblPlants" id="AET5Gv20442500.6"/>
    </source>
</evidence>
<dbReference type="GO" id="GO:0016168">
    <property type="term" value="F:chlorophyll binding"/>
    <property type="evidence" value="ECO:0007669"/>
    <property type="project" value="UniProtKB-KW"/>
</dbReference>
<keyword evidence="4 10" id="KW-0148">Chlorophyll</keyword>
<dbReference type="Pfam" id="PF00504">
    <property type="entry name" value="Chloroa_b-bind"/>
    <property type="match status" value="1"/>
</dbReference>
<dbReference type="InterPro" id="IPR001344">
    <property type="entry name" value="Chloro_AB-bd_pln"/>
</dbReference>
<dbReference type="GO" id="GO:0009535">
    <property type="term" value="C:chloroplast thylakoid membrane"/>
    <property type="evidence" value="ECO:0007669"/>
    <property type="project" value="UniProtKB-SubCell"/>
</dbReference>
<dbReference type="GO" id="GO:0009522">
    <property type="term" value="C:photosystem I"/>
    <property type="evidence" value="ECO:0007669"/>
    <property type="project" value="UniProtKB-KW"/>
</dbReference>
<keyword evidence="5 11" id="KW-0150">Chloroplast</keyword>
<keyword evidence="13" id="KW-1185">Reference proteome</keyword>
<dbReference type="PANTHER" id="PTHR21649">
    <property type="entry name" value="CHLOROPHYLL A/B BINDING PROTEIN"/>
    <property type="match status" value="1"/>
</dbReference>
<reference evidence="13" key="2">
    <citation type="journal article" date="2017" name="Nat. Plants">
        <title>The Aegilops tauschii genome reveals multiple impacts of transposons.</title>
        <authorList>
            <person name="Zhao G."/>
            <person name="Zou C."/>
            <person name="Li K."/>
            <person name="Wang K."/>
            <person name="Li T."/>
            <person name="Gao L."/>
            <person name="Zhang X."/>
            <person name="Wang H."/>
            <person name="Yang Z."/>
            <person name="Liu X."/>
            <person name="Jiang W."/>
            <person name="Mao L."/>
            <person name="Kong X."/>
            <person name="Jiao Y."/>
            <person name="Jia J."/>
        </authorList>
    </citation>
    <scope>NUCLEOTIDE SEQUENCE [LARGE SCALE GENOMIC DNA]</scope>
    <source>
        <strain evidence="13">cv. AL8/78</strain>
    </source>
</reference>
<evidence type="ECO:0000256" key="9">
    <source>
        <dbReference type="ARBA" id="ARBA00022991"/>
    </source>
</evidence>
<evidence type="ECO:0000256" key="4">
    <source>
        <dbReference type="ARBA" id="ARBA00022494"/>
    </source>
</evidence>
<comment type="subunit">
    <text evidence="3">The LHC complex consists of chlorophyll a-b binding proteins.</text>
</comment>
<comment type="subcellular location">
    <subcellularLocation>
        <location evidence="2 11">Plastid</location>
        <location evidence="2 11">Chloroplast thylakoid membrane</location>
    </subcellularLocation>
</comment>
<accession>A0A453KKL0</accession>
<reference evidence="12" key="3">
    <citation type="journal article" date="2017" name="Nature">
        <title>Genome sequence of the progenitor of the wheat D genome Aegilops tauschii.</title>
        <authorList>
            <person name="Luo M.C."/>
            <person name="Gu Y.Q."/>
            <person name="Puiu D."/>
            <person name="Wang H."/>
            <person name="Twardziok S.O."/>
            <person name="Deal K.R."/>
            <person name="Huo N."/>
            <person name="Zhu T."/>
            <person name="Wang L."/>
            <person name="Wang Y."/>
            <person name="McGuire P.E."/>
            <person name="Liu S."/>
            <person name="Long H."/>
            <person name="Ramasamy R.K."/>
            <person name="Rodriguez J.C."/>
            <person name="Van S.L."/>
            <person name="Yuan L."/>
            <person name="Wang Z."/>
            <person name="Xia Z."/>
            <person name="Xiao L."/>
            <person name="Anderson O.D."/>
            <person name="Ouyang S."/>
            <person name="Liang Y."/>
            <person name="Zimin A.V."/>
            <person name="Pertea G."/>
            <person name="Qi P."/>
            <person name="Bennetzen J.L."/>
            <person name="Dai X."/>
            <person name="Dawson M.W."/>
            <person name="Muller H.G."/>
            <person name="Kugler K."/>
            <person name="Rivarola-Duarte L."/>
            <person name="Spannagl M."/>
            <person name="Mayer K.F.X."/>
            <person name="Lu F.H."/>
            <person name="Bevan M.W."/>
            <person name="Leroy P."/>
            <person name="Li P."/>
            <person name="You F.M."/>
            <person name="Sun Q."/>
            <person name="Liu Z."/>
            <person name="Lyons E."/>
            <person name="Wicker T."/>
            <person name="Salzberg S.L."/>
            <person name="Devos K.M."/>
            <person name="Dvorak J."/>
        </authorList>
    </citation>
    <scope>NUCLEOTIDE SEQUENCE [LARGE SCALE GENOMIC DNA]</scope>
    <source>
        <strain evidence="12">cv. AL8/78</strain>
    </source>
</reference>
<keyword evidence="9 11" id="KW-0157">Chromophore</keyword>
<evidence type="ECO:0000256" key="5">
    <source>
        <dbReference type="ARBA" id="ARBA00022528"/>
    </source>
</evidence>
<keyword evidence="11" id="KW-0793">Thylakoid</keyword>
<comment type="function">
    <text evidence="1 11">The light-harvesting complex (LHC) functions as a light receptor, it captures and delivers excitation energy to photosystems with which it is closely associated.</text>
</comment>
<evidence type="ECO:0000256" key="1">
    <source>
        <dbReference type="ARBA" id="ARBA00003803"/>
    </source>
</evidence>
<evidence type="ECO:0000256" key="3">
    <source>
        <dbReference type="ARBA" id="ARBA00011769"/>
    </source>
</evidence>
<evidence type="ECO:0000313" key="13">
    <source>
        <dbReference type="Proteomes" id="UP000015105"/>
    </source>
</evidence>
<keyword evidence="7 11" id="KW-0934">Plastid</keyword>
<keyword evidence="11" id="KW-0604">Photosystem II</keyword>
<sequence length="107" mass="12383">MKLLVRRSSAEVARSPPVRLPGAPGRRVPGRLRVRYSSFEILHCRWAMLAALGVVVPELLDLFGIVHFVEPVWWKVGYAKLQVKYIHIYVFHVWVPLAHNDCSWNRP</sequence>
<keyword evidence="11" id="KW-0603">Photosystem I</keyword>
<organism evidence="12 13">
    <name type="scientific">Aegilops tauschii subsp. strangulata</name>
    <name type="common">Goatgrass</name>
    <dbReference type="NCBI Taxonomy" id="200361"/>
    <lineage>
        <taxon>Eukaryota</taxon>
        <taxon>Viridiplantae</taxon>
        <taxon>Streptophyta</taxon>
        <taxon>Embryophyta</taxon>
        <taxon>Tracheophyta</taxon>
        <taxon>Spermatophyta</taxon>
        <taxon>Magnoliopsida</taxon>
        <taxon>Liliopsida</taxon>
        <taxon>Poales</taxon>
        <taxon>Poaceae</taxon>
        <taxon>BOP clade</taxon>
        <taxon>Pooideae</taxon>
        <taxon>Triticodae</taxon>
        <taxon>Triticeae</taxon>
        <taxon>Triticinae</taxon>
        <taxon>Aegilops</taxon>
    </lineage>
</organism>
<dbReference type="Proteomes" id="UP000015105">
    <property type="component" value="Chromosome 5D"/>
</dbReference>
<dbReference type="SUPFAM" id="SSF103511">
    <property type="entry name" value="Chlorophyll a-b binding protein"/>
    <property type="match status" value="1"/>
</dbReference>
<dbReference type="EnsemblPlants" id="AET5Gv20442500.6">
    <property type="protein sequence ID" value="AET5Gv20442500.6"/>
    <property type="gene ID" value="AET5Gv20442500"/>
</dbReference>
<dbReference type="InterPro" id="IPR022796">
    <property type="entry name" value="Chloroa_b-bind"/>
</dbReference>
<dbReference type="AlphaFoldDB" id="A0A453KKL0"/>
<dbReference type="GO" id="GO:0009765">
    <property type="term" value="P:photosynthesis, light harvesting"/>
    <property type="evidence" value="ECO:0007669"/>
    <property type="project" value="InterPro"/>
</dbReference>
<proteinExistence type="inferred from homology"/>
<reference evidence="13" key="1">
    <citation type="journal article" date="2014" name="Science">
        <title>Ancient hybridizations among the ancestral genomes of bread wheat.</title>
        <authorList>
            <consortium name="International Wheat Genome Sequencing Consortium,"/>
            <person name="Marcussen T."/>
            <person name="Sandve S.R."/>
            <person name="Heier L."/>
            <person name="Spannagl M."/>
            <person name="Pfeifer M."/>
            <person name="Jakobsen K.S."/>
            <person name="Wulff B.B."/>
            <person name="Steuernagel B."/>
            <person name="Mayer K.F."/>
            <person name="Olsen O.A."/>
        </authorList>
    </citation>
    <scope>NUCLEOTIDE SEQUENCE [LARGE SCALE GENOMIC DNA]</scope>
    <source>
        <strain evidence="13">cv. AL8/78</strain>
    </source>
</reference>
<name>A0A453KKL0_AEGTS</name>
<keyword evidence="8" id="KW-0809">Transit peptide</keyword>
<reference evidence="12" key="5">
    <citation type="journal article" date="2021" name="G3 (Bethesda)">
        <title>Aegilops tauschii genome assembly Aet v5.0 features greater sequence contiguity and improved annotation.</title>
        <authorList>
            <person name="Wang L."/>
            <person name="Zhu T."/>
            <person name="Rodriguez J.C."/>
            <person name="Deal K.R."/>
            <person name="Dubcovsky J."/>
            <person name="McGuire P.E."/>
            <person name="Lux T."/>
            <person name="Spannagl M."/>
            <person name="Mayer K.F.X."/>
            <person name="Baldrich P."/>
            <person name="Meyers B.C."/>
            <person name="Huo N."/>
            <person name="Gu Y.Q."/>
            <person name="Zhou H."/>
            <person name="Devos K.M."/>
            <person name="Bennetzen J.L."/>
            <person name="Unver T."/>
            <person name="Budak H."/>
            <person name="Gulick P.J."/>
            <person name="Galiba G."/>
            <person name="Kalapos B."/>
            <person name="Nelson D.R."/>
            <person name="Li P."/>
            <person name="You F.M."/>
            <person name="Luo M.C."/>
            <person name="Dvorak J."/>
        </authorList>
    </citation>
    <scope>NUCLEOTIDE SEQUENCE [LARGE SCALE GENOMIC DNA]</scope>
    <source>
        <strain evidence="12">cv. AL8/78</strain>
    </source>
</reference>
<feature type="binding site" description="axial binding residue" evidence="10">
    <location>
        <position position="45"/>
    </location>
    <ligand>
        <name>chlorophyll b</name>
        <dbReference type="ChEBI" id="CHEBI:61721"/>
        <label>1</label>
    </ligand>
    <ligandPart>
        <name>Mg</name>
        <dbReference type="ChEBI" id="CHEBI:25107"/>
    </ligandPart>
</feature>
<evidence type="ECO:0000256" key="6">
    <source>
        <dbReference type="ARBA" id="ARBA00022531"/>
    </source>
</evidence>
<feature type="binding site" evidence="10">
    <location>
        <position position="40"/>
    </location>
    <ligand>
        <name>chlorophyll a</name>
        <dbReference type="ChEBI" id="CHEBI:58416"/>
        <label>1</label>
    </ligand>
</feature>
<evidence type="ECO:0000256" key="8">
    <source>
        <dbReference type="ARBA" id="ARBA00022946"/>
    </source>
</evidence>
<evidence type="ECO:0000256" key="10">
    <source>
        <dbReference type="PIRSR" id="PIRSR601344-1"/>
    </source>
</evidence>
<evidence type="ECO:0000256" key="11">
    <source>
        <dbReference type="RuleBase" id="RU363080"/>
    </source>
</evidence>
<evidence type="ECO:0000256" key="7">
    <source>
        <dbReference type="ARBA" id="ARBA00022640"/>
    </source>
</evidence>
<dbReference type="Gramene" id="AET5Gv20442500.6">
    <property type="protein sequence ID" value="AET5Gv20442500.6"/>
    <property type="gene ID" value="AET5Gv20442500"/>
</dbReference>
<protein>
    <recommendedName>
        <fullName evidence="11">Chlorophyll a-b binding protein, chloroplastic</fullName>
    </recommendedName>
</protein>
<comment type="similarity">
    <text evidence="11">Belongs to the light-harvesting chlorophyll a/b-binding (LHC) protein family.</text>
</comment>
<dbReference type="Gene3D" id="1.10.3460.10">
    <property type="entry name" value="Chlorophyll a/b binding protein domain"/>
    <property type="match status" value="1"/>
</dbReference>
<feature type="binding site" evidence="10">
    <location>
        <position position="43"/>
    </location>
    <ligand>
        <name>chlorophyll a</name>
        <dbReference type="ChEBI" id="CHEBI:58416"/>
        <label>1</label>
    </ligand>
</feature>
<dbReference type="GO" id="GO:0009523">
    <property type="term" value="C:photosystem II"/>
    <property type="evidence" value="ECO:0007669"/>
    <property type="project" value="UniProtKB-KW"/>
</dbReference>